<proteinExistence type="predicted"/>
<dbReference type="OrthoDB" id="413581at2759"/>
<comment type="caution">
    <text evidence="2">The sequence shown here is derived from an EMBL/GenBank/DDBJ whole genome shotgun (WGS) entry which is preliminary data.</text>
</comment>
<dbReference type="AlphaFoldDB" id="A0A9W7GMI0"/>
<evidence type="ECO:0000259" key="1">
    <source>
        <dbReference type="Pfam" id="PF07699"/>
    </source>
</evidence>
<gene>
    <name evidence="2" type="ORF">TrCOL_g9641</name>
</gene>
<evidence type="ECO:0000313" key="2">
    <source>
        <dbReference type="EMBL" id="GMI47466.1"/>
    </source>
</evidence>
<accession>A0A9W7GMI0</accession>
<feature type="domain" description="Tyrosine-protein kinase ephrin type A/B receptor-like" evidence="1">
    <location>
        <begin position="79"/>
        <end position="124"/>
    </location>
</feature>
<dbReference type="EMBL" id="BRYA01000346">
    <property type="protein sequence ID" value="GMI47466.1"/>
    <property type="molecule type" value="Genomic_DNA"/>
</dbReference>
<dbReference type="PANTHER" id="PTHR46967">
    <property type="entry name" value="INSULIN-LIKE GROWTH FACTOR BINDING PROTEIN,N-TERMINAL"/>
    <property type="match status" value="1"/>
</dbReference>
<keyword evidence="3" id="KW-1185">Reference proteome</keyword>
<dbReference type="SUPFAM" id="SSF57184">
    <property type="entry name" value="Growth factor receptor domain"/>
    <property type="match status" value="1"/>
</dbReference>
<dbReference type="PANTHER" id="PTHR46967:SF2">
    <property type="entry name" value="SUSHI, VON WILLEBRAND FACTOR TYPE A, EGF AND PENTRAXIN DOMAIN-CONTAINING PROTEIN 1-LIKE"/>
    <property type="match status" value="1"/>
</dbReference>
<dbReference type="SMART" id="SM01411">
    <property type="entry name" value="Ephrin_rec_like"/>
    <property type="match status" value="3"/>
</dbReference>
<evidence type="ECO:0000313" key="3">
    <source>
        <dbReference type="Proteomes" id="UP001165065"/>
    </source>
</evidence>
<organism evidence="2 3">
    <name type="scientific">Triparma columacea</name>
    <dbReference type="NCBI Taxonomy" id="722753"/>
    <lineage>
        <taxon>Eukaryota</taxon>
        <taxon>Sar</taxon>
        <taxon>Stramenopiles</taxon>
        <taxon>Ochrophyta</taxon>
        <taxon>Bolidophyceae</taxon>
        <taxon>Parmales</taxon>
        <taxon>Triparmaceae</taxon>
        <taxon>Triparma</taxon>
    </lineage>
</organism>
<reference evidence="3" key="1">
    <citation type="journal article" date="2023" name="Commun. Biol.">
        <title>Genome analysis of Parmales, the sister group of diatoms, reveals the evolutionary specialization of diatoms from phago-mixotrophs to photoautotrophs.</title>
        <authorList>
            <person name="Ban H."/>
            <person name="Sato S."/>
            <person name="Yoshikawa S."/>
            <person name="Yamada K."/>
            <person name="Nakamura Y."/>
            <person name="Ichinomiya M."/>
            <person name="Sato N."/>
            <person name="Blanc-Mathieu R."/>
            <person name="Endo H."/>
            <person name="Kuwata A."/>
            <person name="Ogata H."/>
        </authorList>
    </citation>
    <scope>NUCLEOTIDE SEQUENCE [LARGE SCALE GENOMIC DNA]</scope>
</reference>
<dbReference type="Gene3D" id="2.10.50.10">
    <property type="entry name" value="Tumor Necrosis Factor Receptor, subunit A, domain 2"/>
    <property type="match status" value="1"/>
</dbReference>
<dbReference type="InterPro" id="IPR011641">
    <property type="entry name" value="Tyr-kin_ephrin_A/B_rcpt-like"/>
</dbReference>
<dbReference type="InterPro" id="IPR009030">
    <property type="entry name" value="Growth_fac_rcpt_cys_sf"/>
</dbReference>
<sequence length="183" mass="18932">MSTGATSDATCQECEAGKYSSTTAAITCQGTFSSSLASTTCEGCAEGKLSPAGSTQCFDACPPPTLPTDGQACIGCKSGEYVNTELKECFPCAQGSYQPESNQDSCIDCPDGQTGLTFGAKSLEEAACVACLCPVGTRCDPADNEKCIPCLAGTHAPLFGSEQCTKCPEGCWRSRVCVFHKIP</sequence>
<name>A0A9W7GMI0_9STRA</name>
<dbReference type="Proteomes" id="UP001165065">
    <property type="component" value="Unassembled WGS sequence"/>
</dbReference>
<protein>
    <recommendedName>
        <fullName evidence="1">Tyrosine-protein kinase ephrin type A/B receptor-like domain-containing protein</fullName>
    </recommendedName>
</protein>
<dbReference type="Pfam" id="PF07699">
    <property type="entry name" value="Ephrin_rec_like"/>
    <property type="match status" value="1"/>
</dbReference>